<accession>A0A6A7A6U8</accession>
<gene>
    <name evidence="1" type="ORF">CC86DRAFT_392251</name>
</gene>
<dbReference type="Gene3D" id="3.80.10.10">
    <property type="entry name" value="Ribonuclease Inhibitor"/>
    <property type="match status" value="2"/>
</dbReference>
<dbReference type="Pfam" id="PF13516">
    <property type="entry name" value="LRR_6"/>
    <property type="match status" value="3"/>
</dbReference>
<keyword evidence="2" id="KW-1185">Reference proteome</keyword>
<dbReference type="InterPro" id="IPR032675">
    <property type="entry name" value="LRR_dom_sf"/>
</dbReference>
<dbReference type="EMBL" id="MU006221">
    <property type="protein sequence ID" value="KAF2829002.1"/>
    <property type="molecule type" value="Genomic_DNA"/>
</dbReference>
<proteinExistence type="predicted"/>
<dbReference type="AlphaFoldDB" id="A0A6A7A6U8"/>
<dbReference type="OrthoDB" id="333024at2759"/>
<dbReference type="Proteomes" id="UP000799424">
    <property type="component" value="Unassembled WGS sequence"/>
</dbReference>
<dbReference type="InterPro" id="IPR027038">
    <property type="entry name" value="RanGap"/>
</dbReference>
<evidence type="ECO:0000313" key="2">
    <source>
        <dbReference type="Proteomes" id="UP000799424"/>
    </source>
</evidence>
<dbReference type="SMART" id="SM00368">
    <property type="entry name" value="LRR_RI"/>
    <property type="match status" value="6"/>
</dbReference>
<dbReference type="InterPro" id="IPR001611">
    <property type="entry name" value="Leu-rich_rpt"/>
</dbReference>
<name>A0A6A7A6U8_9PLEO</name>
<organism evidence="1 2">
    <name type="scientific">Ophiobolus disseminans</name>
    <dbReference type="NCBI Taxonomy" id="1469910"/>
    <lineage>
        <taxon>Eukaryota</taxon>
        <taxon>Fungi</taxon>
        <taxon>Dikarya</taxon>
        <taxon>Ascomycota</taxon>
        <taxon>Pezizomycotina</taxon>
        <taxon>Dothideomycetes</taxon>
        <taxon>Pleosporomycetidae</taxon>
        <taxon>Pleosporales</taxon>
        <taxon>Pleosporineae</taxon>
        <taxon>Phaeosphaeriaceae</taxon>
        <taxon>Ophiobolus</taxon>
    </lineage>
</organism>
<dbReference type="GO" id="GO:0005096">
    <property type="term" value="F:GTPase activator activity"/>
    <property type="evidence" value="ECO:0007669"/>
    <property type="project" value="InterPro"/>
</dbReference>
<reference evidence="1" key="1">
    <citation type="journal article" date="2020" name="Stud. Mycol.">
        <title>101 Dothideomycetes genomes: a test case for predicting lifestyles and emergence of pathogens.</title>
        <authorList>
            <person name="Haridas S."/>
            <person name="Albert R."/>
            <person name="Binder M."/>
            <person name="Bloem J."/>
            <person name="Labutti K."/>
            <person name="Salamov A."/>
            <person name="Andreopoulos B."/>
            <person name="Baker S."/>
            <person name="Barry K."/>
            <person name="Bills G."/>
            <person name="Bluhm B."/>
            <person name="Cannon C."/>
            <person name="Castanera R."/>
            <person name="Culley D."/>
            <person name="Daum C."/>
            <person name="Ezra D."/>
            <person name="Gonzalez J."/>
            <person name="Henrissat B."/>
            <person name="Kuo A."/>
            <person name="Liang C."/>
            <person name="Lipzen A."/>
            <person name="Lutzoni F."/>
            <person name="Magnuson J."/>
            <person name="Mondo S."/>
            <person name="Nolan M."/>
            <person name="Ohm R."/>
            <person name="Pangilinan J."/>
            <person name="Park H.-J."/>
            <person name="Ramirez L."/>
            <person name="Alfaro M."/>
            <person name="Sun H."/>
            <person name="Tritt A."/>
            <person name="Yoshinaga Y."/>
            <person name="Zwiers L.-H."/>
            <person name="Turgeon B."/>
            <person name="Goodwin S."/>
            <person name="Spatafora J."/>
            <person name="Crous P."/>
            <person name="Grigoriev I."/>
        </authorList>
    </citation>
    <scope>NUCLEOTIDE SEQUENCE</scope>
    <source>
        <strain evidence="1">CBS 113818</strain>
    </source>
</reference>
<protein>
    <submittedName>
        <fullName evidence="1">Leucine rich repeat protein</fullName>
    </submittedName>
</protein>
<dbReference type="PANTHER" id="PTHR24113">
    <property type="entry name" value="RAN GTPASE-ACTIVATING PROTEIN 1"/>
    <property type="match status" value="1"/>
</dbReference>
<sequence>MYPHLDRGTLGPIIKYEEDLVRLRRLVASQRRRIVEENTKRRELISWAPRIIKQGAWDPISDPVSLDGAPSLPMPVEFAEPESLAPFLQHLAVNGKVPNVSTIDNGTTVSITEPYYQTPAIEFERGVEYSDGRMDLCKMVLGPRNIAALMDSLKTNQSVTHFLLGNNIIGPSGAKCIADFLKEFRNRMDTWYLAGNCIDGPSLRLLVDEWVNSTSVTNIWLKRNPLGPAAAGDIFQLVTQTDNLRTLDLDQTELGDAGVTELFNKLAVHDRPIALRHIYLNAVGVGEKAAGAIAKYLASPLCELAALYASNNPLGDAGVAALAHGLKVNTSLTRLTLASVGVNDAGIIALCNALEKHPSLVTLDIGQSYSTEDLEARYNWVTDHSASSLHSFVASSQKLAYLNLSQCAMTNIGLSTLLEAVSNSPTLLFYRAIKIWPQGRDPVAIHAGQQHAKLAEQAHANVLKNIQRTYGDNFTHEKFLTEHKRWLVNDKTDVRKIDSVYRNRDAGLARRGLKTLDKWWDENNQQTLKEAMGAVGPVCTMRKNK</sequence>
<evidence type="ECO:0000313" key="1">
    <source>
        <dbReference type="EMBL" id="KAF2829002.1"/>
    </source>
</evidence>
<dbReference type="SUPFAM" id="SSF52047">
    <property type="entry name" value="RNI-like"/>
    <property type="match status" value="1"/>
</dbReference>